<reference evidence="4 5" key="1">
    <citation type="submission" date="2015-10" db="EMBL/GenBank/DDBJ databases">
        <title>Draft genomes sequences of Candida glabrata isolates 1A, 1B, 2A, 2B, 3A and 3B.</title>
        <authorList>
            <person name="Haavelsrud O.E."/>
            <person name="Gaustad P."/>
        </authorList>
    </citation>
    <scope>NUCLEOTIDE SEQUENCE [LARGE SCALE GENOMIC DNA]</scope>
    <source>
        <strain evidence="4">910700640</strain>
    </source>
</reference>
<feature type="region of interest" description="Disordered" evidence="1">
    <location>
        <begin position="130"/>
        <end position="161"/>
    </location>
</feature>
<evidence type="ECO:0000259" key="3">
    <source>
        <dbReference type="SMART" id="SM01042"/>
    </source>
</evidence>
<keyword evidence="2" id="KW-1133">Transmembrane helix</keyword>
<name>A0A0W0CE07_CANGB</name>
<dbReference type="VEuPathDB" id="FungiDB:GWK60_D04125"/>
<feature type="transmembrane region" description="Helical" evidence="2">
    <location>
        <begin position="434"/>
        <end position="457"/>
    </location>
</feature>
<feature type="compositionally biased region" description="Polar residues" evidence="1">
    <location>
        <begin position="87"/>
        <end position="112"/>
    </location>
</feature>
<dbReference type="PANTHER" id="PTHR28136">
    <property type="entry name" value="NUCLEUS EXPORT PROTEIN BRR6"/>
    <property type="match status" value="1"/>
</dbReference>
<evidence type="ECO:0000256" key="1">
    <source>
        <dbReference type="SAM" id="MobiDB-lite"/>
    </source>
</evidence>
<dbReference type="PANTHER" id="PTHR28136:SF1">
    <property type="entry name" value="NUCLEUS EXPORT PROTEIN BRL1"/>
    <property type="match status" value="1"/>
</dbReference>
<dbReference type="GO" id="GO:0055088">
    <property type="term" value="P:lipid homeostasis"/>
    <property type="evidence" value="ECO:0007669"/>
    <property type="project" value="EnsemblFungi"/>
</dbReference>
<dbReference type="VEuPathDB" id="FungiDB:CAGL0D03960g"/>
<dbReference type="GO" id="GO:0006998">
    <property type="term" value="P:nuclear envelope organization"/>
    <property type="evidence" value="ECO:0007669"/>
    <property type="project" value="EnsemblFungi"/>
</dbReference>
<evidence type="ECO:0000313" key="4">
    <source>
        <dbReference type="EMBL" id="KTB01317.1"/>
    </source>
</evidence>
<dbReference type="AlphaFoldDB" id="A0A0W0CE07"/>
<gene>
    <name evidence="4" type="ORF">AO440_000781</name>
</gene>
<keyword evidence="2" id="KW-0812">Transmembrane</keyword>
<evidence type="ECO:0000256" key="2">
    <source>
        <dbReference type="SAM" id="Phobius"/>
    </source>
</evidence>
<dbReference type="SMART" id="SM01042">
    <property type="entry name" value="Brr6_like_C_C"/>
    <property type="match status" value="1"/>
</dbReference>
<accession>A0A0W0CE07</accession>
<dbReference type="VEuPathDB" id="FungiDB:GVI51_D03905"/>
<feature type="domain" description="Brl1/Brr6" evidence="3">
    <location>
        <begin position="323"/>
        <end position="458"/>
    </location>
</feature>
<dbReference type="Proteomes" id="UP000054886">
    <property type="component" value="Unassembled WGS sequence"/>
</dbReference>
<dbReference type="GO" id="GO:0005783">
    <property type="term" value="C:endoplasmic reticulum"/>
    <property type="evidence" value="ECO:0007669"/>
    <property type="project" value="EnsemblFungi"/>
</dbReference>
<organism evidence="4 5">
    <name type="scientific">Candida glabrata</name>
    <name type="common">Yeast</name>
    <name type="synonym">Torulopsis glabrata</name>
    <dbReference type="NCBI Taxonomy" id="5478"/>
    <lineage>
        <taxon>Eukaryota</taxon>
        <taxon>Fungi</taxon>
        <taxon>Dikarya</taxon>
        <taxon>Ascomycota</taxon>
        <taxon>Saccharomycotina</taxon>
        <taxon>Saccharomycetes</taxon>
        <taxon>Saccharomycetales</taxon>
        <taxon>Saccharomycetaceae</taxon>
        <taxon>Nakaseomyces</taxon>
    </lineage>
</organism>
<keyword evidence="2" id="KW-0472">Membrane</keyword>
<sequence length="498" mass="56629">MDDFVSLSIQDEYDKSTKNEDLIGISNLCISEGSKLPQQLICKFMPHVPVSPSPLRNAFHVEMLQEDMEIDEEGINVPPEDQVAPLSDNTRGSSPNSVFEEQRGASNGTAVESETEKEIEQGINAIGKISLGSTKDDDDLLDDSEVTEKGDESGDWSDINEEQSIDKKSVIKALLSPTTLGIAAATKHDPTLRPSLINAEMEKRTKVTEEPEIETIDKENMLEVNGVVDRSATEYIKQELRSRAKRNEPIHVSINTHNHYYPTPQQYMDNGISNSKQYEFVGKDINIHQAALLHDELQQKKLYSLPDPWSPQSQPASRHWYAITSYLQYFLNVVTLGILCAIFITLVHAFKADVQAIWHQHKVTFEQESLDCKRNFYENKCDRDTPLPALIDQCHTWSKCMSRDNDKLFTARISLVARILGSILNSFIEPLGWKALLVLFIGCSIWCFSTNFLLGFARARSYYGHNLEDRIKKLELTRYYNQDHSEPLQHSKLITYNK</sequence>
<dbReference type="Pfam" id="PF10104">
    <property type="entry name" value="Brr6_like_C_C"/>
    <property type="match status" value="1"/>
</dbReference>
<dbReference type="InterPro" id="IPR018767">
    <property type="entry name" value="Brl1/Brr6_dom"/>
</dbReference>
<protein>
    <submittedName>
        <fullName evidence="4">Nucleus export protein BRL1</fullName>
    </submittedName>
</protein>
<feature type="transmembrane region" description="Helical" evidence="2">
    <location>
        <begin position="409"/>
        <end position="428"/>
    </location>
</feature>
<proteinExistence type="predicted"/>
<feature type="transmembrane region" description="Helical" evidence="2">
    <location>
        <begin position="329"/>
        <end position="350"/>
    </location>
</feature>
<dbReference type="GO" id="GO:0031965">
    <property type="term" value="C:nuclear membrane"/>
    <property type="evidence" value="ECO:0007669"/>
    <property type="project" value="InterPro"/>
</dbReference>
<feature type="region of interest" description="Disordered" evidence="1">
    <location>
        <begin position="80"/>
        <end position="118"/>
    </location>
</feature>
<dbReference type="VEuPathDB" id="FungiDB:B1J91_D03960g"/>
<comment type="caution">
    <text evidence="4">The sequence shown here is derived from an EMBL/GenBank/DDBJ whole genome shotgun (WGS) entry which is preliminary data.</text>
</comment>
<dbReference type="EMBL" id="LLZZ01000131">
    <property type="protein sequence ID" value="KTB01317.1"/>
    <property type="molecule type" value="Genomic_DNA"/>
</dbReference>
<dbReference type="InterPro" id="IPR040202">
    <property type="entry name" value="Brl1/Brr6"/>
</dbReference>
<evidence type="ECO:0000313" key="5">
    <source>
        <dbReference type="Proteomes" id="UP000054886"/>
    </source>
</evidence>
<feature type="compositionally biased region" description="Acidic residues" evidence="1">
    <location>
        <begin position="136"/>
        <end position="145"/>
    </location>
</feature>